<evidence type="ECO:0000313" key="2">
    <source>
        <dbReference type="Proteomes" id="UP000198634"/>
    </source>
</evidence>
<dbReference type="EMBL" id="FOEP01000016">
    <property type="protein sequence ID" value="SEQ90760.1"/>
    <property type="molecule type" value="Genomic_DNA"/>
</dbReference>
<keyword evidence="2" id="KW-1185">Reference proteome</keyword>
<dbReference type="RefSeq" id="WP_139246477.1">
    <property type="nucleotide sequence ID" value="NZ_FOEP01000016.1"/>
</dbReference>
<dbReference type="OrthoDB" id="7848439at2"/>
<proteinExistence type="predicted"/>
<gene>
    <name evidence="1" type="ORF">SAMN04488092_11645</name>
</gene>
<sequence>MSNMNEMSIEAVYATHDRDWLENQFCFVIVNQSENVRSSVTSSELFEAVIGARLRAVEADLRKAAPYRVVSVSELSSNLLDRVPSAWPKTIDLLRYHRNDIFSAADFIQVKDEIGCKVAYSDAPITTFVNYLNQMDYQARCNPRLYQSEIGRMMKVEALLRVAQLVPFELNTNKFEARFGL</sequence>
<organism evidence="1 2">
    <name type="scientific">Thalassovita taeanensis</name>
    <dbReference type="NCBI Taxonomy" id="657014"/>
    <lineage>
        <taxon>Bacteria</taxon>
        <taxon>Pseudomonadati</taxon>
        <taxon>Pseudomonadota</taxon>
        <taxon>Alphaproteobacteria</taxon>
        <taxon>Rhodobacterales</taxon>
        <taxon>Roseobacteraceae</taxon>
        <taxon>Thalassovita</taxon>
    </lineage>
</organism>
<reference evidence="1 2" key="1">
    <citation type="submission" date="2016-10" db="EMBL/GenBank/DDBJ databases">
        <authorList>
            <person name="de Groot N.N."/>
        </authorList>
    </citation>
    <scope>NUCLEOTIDE SEQUENCE [LARGE SCALE GENOMIC DNA]</scope>
    <source>
        <strain evidence="1 2">DSM 22007</strain>
    </source>
</reference>
<protein>
    <submittedName>
        <fullName evidence="1">Uncharacterized protein</fullName>
    </submittedName>
</protein>
<accession>A0A1H9JVA7</accession>
<dbReference type="Proteomes" id="UP000198634">
    <property type="component" value="Unassembled WGS sequence"/>
</dbReference>
<evidence type="ECO:0000313" key="1">
    <source>
        <dbReference type="EMBL" id="SEQ90760.1"/>
    </source>
</evidence>
<name>A0A1H9JVA7_9RHOB</name>
<dbReference type="STRING" id="657014.SAMN04488092_11645"/>
<dbReference type="AlphaFoldDB" id="A0A1H9JVA7"/>